<dbReference type="Proteomes" id="UP000248168">
    <property type="component" value="Unassembled WGS sequence"/>
</dbReference>
<evidence type="ECO:0000313" key="3">
    <source>
        <dbReference type="Proteomes" id="UP000248168"/>
    </source>
</evidence>
<dbReference type="InterPro" id="IPR002545">
    <property type="entry name" value="CheW-lke_dom"/>
</dbReference>
<keyword evidence="3" id="KW-1185">Reference proteome</keyword>
<evidence type="ECO:0000259" key="1">
    <source>
        <dbReference type="SMART" id="SM00260"/>
    </source>
</evidence>
<accession>A0A330L9R5</accession>
<dbReference type="Gene3D" id="2.30.30.40">
    <property type="entry name" value="SH3 Domains"/>
    <property type="match status" value="1"/>
</dbReference>
<reference evidence="3" key="1">
    <citation type="submission" date="2018-04" db="EMBL/GenBank/DDBJ databases">
        <authorList>
            <person name="Lucker S."/>
            <person name="Sakoula D."/>
        </authorList>
    </citation>
    <scope>NUCLEOTIDE SEQUENCE [LARGE SCALE GENOMIC DNA]</scope>
</reference>
<dbReference type="SUPFAM" id="SSF50341">
    <property type="entry name" value="CheW-like"/>
    <property type="match status" value="1"/>
</dbReference>
<dbReference type="Gene3D" id="2.40.50.180">
    <property type="entry name" value="CheA-289, Domain 4"/>
    <property type="match status" value="1"/>
</dbReference>
<dbReference type="RefSeq" id="WP_121990621.1">
    <property type="nucleotide sequence ID" value="NZ_OUNR01000020.1"/>
</dbReference>
<dbReference type="GO" id="GO:0007165">
    <property type="term" value="P:signal transduction"/>
    <property type="evidence" value="ECO:0007669"/>
    <property type="project" value="InterPro"/>
</dbReference>
<feature type="domain" description="CheW-like" evidence="1">
    <location>
        <begin position="14"/>
        <end position="143"/>
    </location>
</feature>
<dbReference type="Pfam" id="PF01584">
    <property type="entry name" value="CheW"/>
    <property type="match status" value="1"/>
</dbReference>
<organism evidence="2 3">
    <name type="scientific">Nitrospira lenta</name>
    <dbReference type="NCBI Taxonomy" id="1436998"/>
    <lineage>
        <taxon>Bacteria</taxon>
        <taxon>Pseudomonadati</taxon>
        <taxon>Nitrospirota</taxon>
        <taxon>Nitrospiria</taxon>
        <taxon>Nitrospirales</taxon>
        <taxon>Nitrospiraceae</taxon>
        <taxon>Nitrospira</taxon>
    </lineage>
</organism>
<dbReference type="SMART" id="SM00260">
    <property type="entry name" value="CheW"/>
    <property type="match status" value="1"/>
</dbReference>
<protein>
    <recommendedName>
        <fullName evidence="1">CheW-like domain-containing protein</fullName>
    </recommendedName>
</protein>
<gene>
    <name evidence="2" type="ORF">NITLEN_70051</name>
</gene>
<dbReference type="InterPro" id="IPR036061">
    <property type="entry name" value="CheW-like_dom_sf"/>
</dbReference>
<dbReference type="EMBL" id="OUNR01000020">
    <property type="protein sequence ID" value="SPP66461.1"/>
    <property type="molecule type" value="Genomic_DNA"/>
</dbReference>
<name>A0A330L9R5_9BACT</name>
<dbReference type="OrthoDB" id="9800160at2"/>
<sequence>MSLRGHGVASAVHVPIERFLIVGIAGQQFALFAELVQGLLTMEECGSSDILTVHGQEYPSLDLRGRLGLAHVDNGAETRTVLVAQAGIHACIRVDRVYGLHEVERTRVLPLPGQFRSEERSWYVGLILYGEGVAVGLHSKWLLSGATEGASGLLNQSHRLPLRLSDTSDRMEKGIVC</sequence>
<dbReference type="InParanoid" id="A0A330L9R5"/>
<dbReference type="AlphaFoldDB" id="A0A330L9R5"/>
<proteinExistence type="predicted"/>
<dbReference type="GO" id="GO:0006935">
    <property type="term" value="P:chemotaxis"/>
    <property type="evidence" value="ECO:0007669"/>
    <property type="project" value="InterPro"/>
</dbReference>
<evidence type="ECO:0000313" key="2">
    <source>
        <dbReference type="EMBL" id="SPP66461.1"/>
    </source>
</evidence>